<accession>K6VP76</accession>
<dbReference type="GO" id="GO:0008408">
    <property type="term" value="F:3'-5' exonuclease activity"/>
    <property type="evidence" value="ECO:0007669"/>
    <property type="project" value="TreeGrafter"/>
</dbReference>
<dbReference type="SUPFAM" id="SSF53098">
    <property type="entry name" value="Ribonuclease H-like"/>
    <property type="match status" value="1"/>
</dbReference>
<feature type="non-terminal residue" evidence="6">
    <location>
        <position position="1"/>
    </location>
</feature>
<dbReference type="SMART" id="SM00479">
    <property type="entry name" value="EXOIII"/>
    <property type="match status" value="1"/>
</dbReference>
<feature type="region of interest" description="Disordered" evidence="4">
    <location>
        <begin position="1"/>
        <end position="23"/>
    </location>
</feature>
<gene>
    <name evidence="6" type="ORF">KILIM_095_00010</name>
</gene>
<dbReference type="eggNOG" id="COG0847">
    <property type="taxonomic scope" value="Bacteria"/>
</dbReference>
<dbReference type="InterPro" id="IPR013520">
    <property type="entry name" value="Ribonucl_H"/>
</dbReference>
<dbReference type="InterPro" id="IPR036397">
    <property type="entry name" value="RNaseH_sf"/>
</dbReference>
<dbReference type="Proteomes" id="UP000008366">
    <property type="component" value="Unassembled WGS sequence"/>
</dbReference>
<dbReference type="CDD" id="cd06127">
    <property type="entry name" value="DEDDh"/>
    <property type="match status" value="1"/>
</dbReference>
<dbReference type="RefSeq" id="WP_006594555.1">
    <property type="nucleotide sequence ID" value="NZ_BAHD01000095.1"/>
</dbReference>
<feature type="domain" description="Exonuclease" evidence="5">
    <location>
        <begin position="42"/>
        <end position="208"/>
    </location>
</feature>
<keyword evidence="2" id="KW-0378">Hydrolase</keyword>
<keyword evidence="1" id="KW-0540">Nuclease</keyword>
<evidence type="ECO:0000256" key="2">
    <source>
        <dbReference type="ARBA" id="ARBA00022801"/>
    </source>
</evidence>
<sequence>PADGPAGAPAAPAPKPPAPGKGRAALFAYGTRRPGGHRVPGPYVAVAVRTNGLTPMRDRIIEIAALPLDSTAQPDGKPLVSLLEPPNAEVGPTFLHGLEPADVRFAPSFADLARQVLAPLEGRVVVAHNAGLVEQFLAAEFLVAGLLVPTHPALDISAMAREVIATPNYRLPTLAAHLRQRYRRGGAAIDEAKLVAALLPTLLARCGDSLTYPVPATPVHDLARGAARPAPRPRPVHPDTVEPWLAGLMTRVSASAHETNDPRVAAYLEGLTDVVSRGRIVTAETGELAGMLARSGYPASRIRTILERLLESLRIAAFEEARIGPAQLRHLRAVATSVGIPTYFDDLIPPKAPPAPQPGSGSFSRPVRKPLPLPAPPRAPRCGHCLVVGHWTANCPRLRGSRSDIVTPVSPIDPI</sequence>
<dbReference type="EMBL" id="BAHD01000095">
    <property type="protein sequence ID" value="GAB98023.1"/>
    <property type="molecule type" value="Genomic_DNA"/>
</dbReference>
<dbReference type="PANTHER" id="PTHR30231">
    <property type="entry name" value="DNA POLYMERASE III SUBUNIT EPSILON"/>
    <property type="match status" value="1"/>
</dbReference>
<dbReference type="GO" id="GO:0003676">
    <property type="term" value="F:nucleic acid binding"/>
    <property type="evidence" value="ECO:0007669"/>
    <property type="project" value="InterPro"/>
</dbReference>
<dbReference type="PANTHER" id="PTHR30231:SF4">
    <property type="entry name" value="PROTEIN NEN2"/>
    <property type="match status" value="1"/>
</dbReference>
<proteinExistence type="predicted"/>
<name>K6VP76_9MICO</name>
<evidence type="ECO:0000313" key="6">
    <source>
        <dbReference type="EMBL" id="GAB98023.1"/>
    </source>
</evidence>
<protein>
    <recommendedName>
        <fullName evidence="5">Exonuclease domain-containing protein</fullName>
    </recommendedName>
</protein>
<evidence type="ECO:0000256" key="3">
    <source>
        <dbReference type="ARBA" id="ARBA00022839"/>
    </source>
</evidence>
<feature type="region of interest" description="Disordered" evidence="4">
    <location>
        <begin position="349"/>
        <end position="374"/>
    </location>
</feature>
<dbReference type="InterPro" id="IPR012337">
    <property type="entry name" value="RNaseH-like_sf"/>
</dbReference>
<dbReference type="GO" id="GO:0005829">
    <property type="term" value="C:cytosol"/>
    <property type="evidence" value="ECO:0007669"/>
    <property type="project" value="TreeGrafter"/>
</dbReference>
<dbReference type="Gene3D" id="3.30.420.10">
    <property type="entry name" value="Ribonuclease H-like superfamily/Ribonuclease H"/>
    <property type="match status" value="1"/>
</dbReference>
<evidence type="ECO:0000256" key="1">
    <source>
        <dbReference type="ARBA" id="ARBA00022722"/>
    </source>
</evidence>
<keyword evidence="7" id="KW-1185">Reference proteome</keyword>
<evidence type="ECO:0000313" key="7">
    <source>
        <dbReference type="Proteomes" id="UP000008366"/>
    </source>
</evidence>
<organism evidence="6 7">
    <name type="scientific">Kineosphaera limosa NBRC 100340</name>
    <dbReference type="NCBI Taxonomy" id="1184609"/>
    <lineage>
        <taxon>Bacteria</taxon>
        <taxon>Bacillati</taxon>
        <taxon>Actinomycetota</taxon>
        <taxon>Actinomycetes</taxon>
        <taxon>Micrococcales</taxon>
        <taxon>Dermatophilaceae</taxon>
        <taxon>Kineosphaera</taxon>
    </lineage>
</organism>
<feature type="compositionally biased region" description="Low complexity" evidence="4">
    <location>
        <begin position="1"/>
        <end position="10"/>
    </location>
</feature>
<comment type="caution">
    <text evidence="6">The sequence shown here is derived from an EMBL/GenBank/DDBJ whole genome shotgun (WGS) entry which is preliminary data.</text>
</comment>
<dbReference type="Pfam" id="PF00929">
    <property type="entry name" value="RNase_T"/>
    <property type="match status" value="1"/>
</dbReference>
<reference evidence="6 7" key="1">
    <citation type="submission" date="2012-08" db="EMBL/GenBank/DDBJ databases">
        <title>Whole genome shotgun sequence of Kineosphaera limosa NBRC 100340.</title>
        <authorList>
            <person name="Yoshida I."/>
            <person name="Isaki S."/>
            <person name="Hosoyama A."/>
            <person name="Tsuchikane K."/>
            <person name="Katsumata H."/>
            <person name="Ando Y."/>
            <person name="Ohji S."/>
            <person name="Hamada M."/>
            <person name="Tamura T."/>
            <person name="Yamazoe A."/>
            <person name="Yamazaki S."/>
            <person name="Fujita N."/>
        </authorList>
    </citation>
    <scope>NUCLEOTIDE SEQUENCE [LARGE SCALE GENOMIC DNA]</scope>
    <source>
        <strain evidence="6 7">NBRC 100340</strain>
    </source>
</reference>
<dbReference type="AlphaFoldDB" id="K6VP76"/>
<keyword evidence="3" id="KW-0269">Exonuclease</keyword>
<evidence type="ECO:0000259" key="5">
    <source>
        <dbReference type="SMART" id="SM00479"/>
    </source>
</evidence>
<dbReference type="STRING" id="1184609.KILIM_095_00010"/>
<evidence type="ECO:0000256" key="4">
    <source>
        <dbReference type="SAM" id="MobiDB-lite"/>
    </source>
</evidence>